<dbReference type="InterPro" id="IPR036869">
    <property type="entry name" value="J_dom_sf"/>
</dbReference>
<feature type="region of interest" description="Disordered" evidence="1">
    <location>
        <begin position="83"/>
        <end position="220"/>
    </location>
</feature>
<dbReference type="GO" id="GO:0031982">
    <property type="term" value="C:vesicle"/>
    <property type="evidence" value="ECO:0007669"/>
    <property type="project" value="TreeGrafter"/>
</dbReference>
<dbReference type="EMBL" id="CAJPDS010000018">
    <property type="protein sequence ID" value="CAF9916813.1"/>
    <property type="molecule type" value="Genomic_DNA"/>
</dbReference>
<feature type="region of interest" description="Disordered" evidence="1">
    <location>
        <begin position="1"/>
        <end position="68"/>
    </location>
</feature>
<proteinExistence type="predicted"/>
<dbReference type="GO" id="GO:0072318">
    <property type="term" value="P:clathrin coat disassembly"/>
    <property type="evidence" value="ECO:0007669"/>
    <property type="project" value="TreeGrafter"/>
</dbReference>
<feature type="compositionally biased region" description="Basic and acidic residues" evidence="1">
    <location>
        <begin position="468"/>
        <end position="489"/>
    </location>
</feature>
<dbReference type="SMART" id="SM00028">
    <property type="entry name" value="TPR"/>
    <property type="match status" value="3"/>
</dbReference>
<dbReference type="GO" id="GO:0005737">
    <property type="term" value="C:cytoplasm"/>
    <property type="evidence" value="ECO:0007669"/>
    <property type="project" value="TreeGrafter"/>
</dbReference>
<feature type="compositionally biased region" description="Basic and acidic residues" evidence="1">
    <location>
        <begin position="445"/>
        <end position="458"/>
    </location>
</feature>
<evidence type="ECO:0000256" key="1">
    <source>
        <dbReference type="SAM" id="MobiDB-lite"/>
    </source>
</evidence>
<dbReference type="InterPro" id="IPR011990">
    <property type="entry name" value="TPR-like_helical_dom_sf"/>
</dbReference>
<keyword evidence="4" id="KW-1185">Reference proteome</keyword>
<protein>
    <recommendedName>
        <fullName evidence="2">UBA domain-containing protein</fullName>
    </recommendedName>
</protein>
<feature type="compositionally biased region" description="Polar residues" evidence="1">
    <location>
        <begin position="592"/>
        <end position="602"/>
    </location>
</feature>
<feature type="compositionally biased region" description="Low complexity" evidence="1">
    <location>
        <begin position="613"/>
        <end position="622"/>
    </location>
</feature>
<accession>A0A8H3F749</accession>
<dbReference type="AlphaFoldDB" id="A0A8H3F749"/>
<feature type="compositionally biased region" description="Low complexity" evidence="1">
    <location>
        <begin position="36"/>
        <end position="51"/>
    </location>
</feature>
<dbReference type="Pfam" id="PF22562">
    <property type="entry name" value="UBA_7"/>
    <property type="match status" value="1"/>
</dbReference>
<feature type="compositionally biased region" description="Low complexity" evidence="1">
    <location>
        <begin position="11"/>
        <end position="22"/>
    </location>
</feature>
<comment type="caution">
    <text evidence="3">The sequence shown here is derived from an EMBL/GenBank/DDBJ whole genome shotgun (WGS) entry which is preliminary data.</text>
</comment>
<dbReference type="GO" id="GO:0072583">
    <property type="term" value="P:clathrin-dependent endocytosis"/>
    <property type="evidence" value="ECO:0007669"/>
    <property type="project" value="TreeGrafter"/>
</dbReference>
<evidence type="ECO:0000313" key="4">
    <source>
        <dbReference type="Proteomes" id="UP000664521"/>
    </source>
</evidence>
<feature type="compositionally biased region" description="Basic and acidic residues" evidence="1">
    <location>
        <begin position="276"/>
        <end position="287"/>
    </location>
</feature>
<reference evidence="3" key="1">
    <citation type="submission" date="2021-03" db="EMBL/GenBank/DDBJ databases">
        <authorList>
            <person name="Tagirdzhanova G."/>
        </authorList>
    </citation>
    <scope>NUCLEOTIDE SEQUENCE</scope>
</reference>
<feature type="compositionally biased region" description="Polar residues" evidence="1">
    <location>
        <begin position="183"/>
        <end position="209"/>
    </location>
</feature>
<feature type="compositionally biased region" description="Polar residues" evidence="1">
    <location>
        <begin position="83"/>
        <end position="92"/>
    </location>
</feature>
<feature type="compositionally biased region" description="Polar residues" evidence="1">
    <location>
        <begin position="431"/>
        <end position="443"/>
    </location>
</feature>
<dbReference type="Proteomes" id="UP000664521">
    <property type="component" value="Unassembled WGS sequence"/>
</dbReference>
<dbReference type="OrthoDB" id="1717591at2759"/>
<feature type="domain" description="UBA" evidence="2">
    <location>
        <begin position="296"/>
        <end position="338"/>
    </location>
</feature>
<feature type="compositionally biased region" description="Polar residues" evidence="1">
    <location>
        <begin position="812"/>
        <end position="822"/>
    </location>
</feature>
<feature type="compositionally biased region" description="Polar residues" evidence="1">
    <location>
        <begin position="288"/>
        <end position="298"/>
    </location>
</feature>
<dbReference type="GO" id="GO:0030276">
    <property type="term" value="F:clathrin binding"/>
    <property type="evidence" value="ECO:0007669"/>
    <property type="project" value="TreeGrafter"/>
</dbReference>
<dbReference type="InterPro" id="IPR009060">
    <property type="entry name" value="UBA-like_sf"/>
</dbReference>
<feature type="region of interest" description="Disordered" evidence="1">
    <location>
        <begin position="777"/>
        <end position="823"/>
    </location>
</feature>
<dbReference type="SUPFAM" id="SSF48452">
    <property type="entry name" value="TPR-like"/>
    <property type="match status" value="1"/>
</dbReference>
<feature type="compositionally biased region" description="Polar residues" evidence="1">
    <location>
        <begin position="516"/>
        <end position="528"/>
    </location>
</feature>
<dbReference type="InterPro" id="IPR019734">
    <property type="entry name" value="TPR_rpt"/>
</dbReference>
<feature type="region of interest" description="Disordered" evidence="1">
    <location>
        <begin position="431"/>
        <end position="647"/>
    </location>
</feature>
<feature type="compositionally biased region" description="Polar residues" evidence="1">
    <location>
        <begin position="140"/>
        <end position="154"/>
    </location>
</feature>
<dbReference type="PANTHER" id="PTHR23172:SF19">
    <property type="entry name" value="J DOMAIN-CONTAINING PROTEIN"/>
    <property type="match status" value="1"/>
</dbReference>
<dbReference type="PANTHER" id="PTHR23172">
    <property type="entry name" value="AUXILIN/CYCLIN G-ASSOCIATED KINASE-RELATED"/>
    <property type="match status" value="1"/>
</dbReference>
<gene>
    <name evidence="3" type="ORF">HETSPECPRED_003016</name>
</gene>
<dbReference type="FunFam" id="1.25.40.10:FF:000354">
    <property type="entry name" value="UBA domain-containing protein 7"/>
    <property type="match status" value="1"/>
</dbReference>
<dbReference type="InterPro" id="IPR015940">
    <property type="entry name" value="UBA"/>
</dbReference>
<dbReference type="SUPFAM" id="SSF46565">
    <property type="entry name" value="Chaperone J-domain"/>
    <property type="match status" value="1"/>
</dbReference>
<name>A0A8H3F749_9LECA</name>
<feature type="region of interest" description="Disordered" evidence="1">
    <location>
        <begin position="236"/>
        <end position="406"/>
    </location>
</feature>
<dbReference type="SMART" id="SM00165">
    <property type="entry name" value="UBA"/>
    <property type="match status" value="1"/>
</dbReference>
<evidence type="ECO:0000313" key="3">
    <source>
        <dbReference type="EMBL" id="CAF9916813.1"/>
    </source>
</evidence>
<organism evidence="3 4">
    <name type="scientific">Heterodermia speciosa</name>
    <dbReference type="NCBI Taxonomy" id="116794"/>
    <lineage>
        <taxon>Eukaryota</taxon>
        <taxon>Fungi</taxon>
        <taxon>Dikarya</taxon>
        <taxon>Ascomycota</taxon>
        <taxon>Pezizomycotina</taxon>
        <taxon>Lecanoromycetes</taxon>
        <taxon>OSLEUM clade</taxon>
        <taxon>Lecanoromycetidae</taxon>
        <taxon>Caliciales</taxon>
        <taxon>Physciaceae</taxon>
        <taxon>Heterodermia</taxon>
    </lineage>
</organism>
<feature type="compositionally biased region" description="Polar residues" evidence="1">
    <location>
        <begin position="125"/>
        <end position="134"/>
    </location>
</feature>
<dbReference type="Gene3D" id="1.10.8.10">
    <property type="entry name" value="DNA helicase RuvA subunit, C-terminal domain"/>
    <property type="match status" value="1"/>
</dbReference>
<dbReference type="Gene3D" id="1.25.40.10">
    <property type="entry name" value="Tetratricopeptide repeat domain"/>
    <property type="match status" value="1"/>
</dbReference>
<evidence type="ECO:0000259" key="2">
    <source>
        <dbReference type="PROSITE" id="PS50030"/>
    </source>
</evidence>
<sequence length="988" mass="107373">MDDLTGLDWNSSKQTSSQKTSSANYYPTLRPTPPISGASTPAHPPAASSKPLVVGAPRSNSSTPANDSFADLVSFNATKSTKNLSLQEQQNKLAEEQTRQQKGLGGNSNTNLGNQDAAFWENLGSGRTTPNIVTSPPRYTATTEYGGQKLSETINKPFAGIHNIAARKKPEAAMNKEEDLLSDFTTSSDRSKAVSQGSKPAAFISSSGPRESPSGLDYLEPRPVVDDEVIDQDDDFFGLGLSSAKDDHRQKTKAPDPASIDEDDILGLLGRPVSEFPRKLPDQKSENEPASNIVSHPQDSAMAELVDMGFAPEQSREALESTESGTDVQAAVGWLLNQAHQKSQTSREKQSRRGSTSQPGGKRGQGSVSRNGAVSPEWQQEERQNARRQNSRSPANGERDPAKIAAELGNNLFKTANSLWKTGTKKLNQAVSELNSDSDSTQPKWMKDAKQEPERDLARQTQRGSRPKANDRNGTVHDEQNQSRSKDVTDEALMLESGNARPSRKPAVRPKPSVPVWNSDSSRDQSPVTDFRPQAREIRQPRVTQPARPIDPKPRLNRQFVDEQTSQAYISPARRKQAAPKSPEPEPDLLFETSQPSGTQRPSQPPQKAPQMVPRTPSRTSPPVRPPAPKRNIPPISPSALQASNAARLQGSEAFKRGDYGLAATHYTSALATLPSNHPLTIPILTNRALSYSKTGEPKSTIADATAALNLIGPSRGASETIDLGQEGHKEMSLFWGKALTRQAEALEQLERWSEAASVWKSCVEANVGGATSIAGRDRCEKAANPRKPMPAAKRPPPKPVPKQSALDALSGATSHSQSTEAVSRLRAANLEAERVDDEKFALSDRVSERLQSWRAGKEGNLRALLGSLDTVLWADAGWKKVGMGELILPGKVKVAYMKGIAKVHPDKLPTSASTEQKMISAAVFATLNEAWDGFKQRRIAKKKQNGLPPQHSYFGIFANASGREGGCALTYLNQYLWEQVASRHRVT</sequence>
<feature type="compositionally biased region" description="Basic and acidic residues" evidence="1">
    <location>
        <begin position="168"/>
        <end position="179"/>
    </location>
</feature>
<dbReference type="SUPFAM" id="SSF46934">
    <property type="entry name" value="UBA-like"/>
    <property type="match status" value="1"/>
</dbReference>
<dbReference type="Gene3D" id="1.10.287.110">
    <property type="entry name" value="DnaJ domain"/>
    <property type="match status" value="1"/>
</dbReference>
<dbReference type="PROSITE" id="PS50030">
    <property type="entry name" value="UBA"/>
    <property type="match status" value="1"/>
</dbReference>
<dbReference type="FunFam" id="1.10.287.110:FF:000002">
    <property type="entry name" value="putative tyrosine-protein phosphatase auxilin isoform X2"/>
    <property type="match status" value="1"/>
</dbReference>